<dbReference type="Proteomes" id="UP000026960">
    <property type="component" value="Chromosome 6"/>
</dbReference>
<feature type="compositionally biased region" description="Polar residues" evidence="9">
    <location>
        <begin position="2012"/>
        <end position="2027"/>
    </location>
</feature>
<dbReference type="CDD" id="cd01285">
    <property type="entry name" value="nucleoside_deaminase"/>
    <property type="match status" value="2"/>
</dbReference>
<keyword evidence="4" id="KW-0819">tRNA processing</keyword>
<feature type="region of interest" description="Disordered" evidence="9">
    <location>
        <begin position="1659"/>
        <end position="1694"/>
    </location>
</feature>
<feature type="region of interest" description="Disordered" evidence="9">
    <location>
        <begin position="2051"/>
        <end position="2083"/>
    </location>
</feature>
<feature type="region of interest" description="Disordered" evidence="9">
    <location>
        <begin position="367"/>
        <end position="394"/>
    </location>
</feature>
<feature type="compositionally biased region" description="Basic and acidic residues" evidence="9">
    <location>
        <begin position="1911"/>
        <end position="1926"/>
    </location>
</feature>
<evidence type="ECO:0000256" key="9">
    <source>
        <dbReference type="SAM" id="MobiDB-lite"/>
    </source>
</evidence>
<evidence type="ECO:0000256" key="5">
    <source>
        <dbReference type="ARBA" id="ARBA00022723"/>
    </source>
</evidence>
<feature type="region of interest" description="Disordered" evidence="9">
    <location>
        <begin position="2687"/>
        <end position="2707"/>
    </location>
</feature>
<dbReference type="InterPro" id="IPR002125">
    <property type="entry name" value="CMP_dCMP_dom"/>
</dbReference>
<feature type="region of interest" description="Disordered" evidence="9">
    <location>
        <begin position="532"/>
        <end position="620"/>
    </location>
</feature>
<reference evidence="11" key="1">
    <citation type="journal article" date="2009" name="Rice">
        <title>De Novo Next Generation Sequencing of Plant Genomes.</title>
        <authorList>
            <person name="Rounsley S."/>
            <person name="Marri P.R."/>
            <person name="Yu Y."/>
            <person name="He R."/>
            <person name="Sisneros N."/>
            <person name="Goicoechea J.L."/>
            <person name="Lee S.J."/>
            <person name="Angelova A."/>
            <person name="Kudrna D."/>
            <person name="Luo M."/>
            <person name="Affourtit J."/>
            <person name="Desany B."/>
            <person name="Knight J."/>
            <person name="Niazi F."/>
            <person name="Egholm M."/>
            <person name="Wing R.A."/>
        </authorList>
    </citation>
    <scope>NUCLEOTIDE SEQUENCE [LARGE SCALE GENOMIC DNA]</scope>
    <source>
        <strain evidence="11">cv. IRGC 105608</strain>
    </source>
</reference>
<evidence type="ECO:0000256" key="6">
    <source>
        <dbReference type="ARBA" id="ARBA00022801"/>
    </source>
</evidence>
<feature type="region of interest" description="Disordered" evidence="9">
    <location>
        <begin position="1841"/>
        <end position="1926"/>
    </location>
</feature>
<dbReference type="FunFam" id="3.40.140.10:FF:000005">
    <property type="entry name" value="tRNA-specific adenosine deaminase"/>
    <property type="match status" value="2"/>
</dbReference>
<evidence type="ECO:0000313" key="11">
    <source>
        <dbReference type="EnsemblPlants" id="OBART06G15510.1"/>
    </source>
</evidence>
<feature type="compositionally biased region" description="Basic and acidic residues" evidence="9">
    <location>
        <begin position="1666"/>
        <end position="1694"/>
    </location>
</feature>
<feature type="region of interest" description="Disordered" evidence="9">
    <location>
        <begin position="1784"/>
        <end position="1813"/>
    </location>
</feature>
<dbReference type="InterPro" id="IPR016193">
    <property type="entry name" value="Cytidine_deaminase-like"/>
</dbReference>
<feature type="region of interest" description="Disordered" evidence="9">
    <location>
        <begin position="2969"/>
        <end position="2990"/>
    </location>
</feature>
<feature type="compositionally biased region" description="Basic and acidic residues" evidence="9">
    <location>
        <begin position="1135"/>
        <end position="1168"/>
    </location>
</feature>
<organism evidence="11">
    <name type="scientific">Oryza barthii</name>
    <dbReference type="NCBI Taxonomy" id="65489"/>
    <lineage>
        <taxon>Eukaryota</taxon>
        <taxon>Viridiplantae</taxon>
        <taxon>Streptophyta</taxon>
        <taxon>Embryophyta</taxon>
        <taxon>Tracheophyta</taxon>
        <taxon>Spermatophyta</taxon>
        <taxon>Magnoliopsida</taxon>
        <taxon>Liliopsida</taxon>
        <taxon>Poales</taxon>
        <taxon>Poaceae</taxon>
        <taxon>BOP clade</taxon>
        <taxon>Oryzoideae</taxon>
        <taxon>Oryzeae</taxon>
        <taxon>Oryzinae</taxon>
        <taxon>Oryza</taxon>
    </lineage>
</organism>
<evidence type="ECO:0000259" key="10">
    <source>
        <dbReference type="PROSITE" id="PS51747"/>
    </source>
</evidence>
<feature type="compositionally biased region" description="Basic and acidic residues" evidence="9">
    <location>
        <begin position="2615"/>
        <end position="2628"/>
    </location>
</feature>
<accession>A0A0D3GGV3</accession>
<dbReference type="SUPFAM" id="SSF53927">
    <property type="entry name" value="Cytidine deaminase-like"/>
    <property type="match status" value="2"/>
</dbReference>
<comment type="cofactor">
    <cofactor evidence="1">
        <name>Zn(2+)</name>
        <dbReference type="ChEBI" id="CHEBI:29105"/>
    </cofactor>
</comment>
<dbReference type="HAMAP" id="MF_00972">
    <property type="entry name" value="tRNA_aden_deaminase"/>
    <property type="match status" value="2"/>
</dbReference>
<dbReference type="GO" id="GO:0052717">
    <property type="term" value="F:tRNA-specific adenosine-34 deaminase activity"/>
    <property type="evidence" value="ECO:0007669"/>
    <property type="project" value="UniProtKB-EC"/>
</dbReference>
<dbReference type="Gramene" id="OBART06G15510.1">
    <property type="protein sequence ID" value="OBART06G15510.1"/>
    <property type="gene ID" value="OBART06G15510"/>
</dbReference>
<feature type="compositionally biased region" description="Basic and acidic residues" evidence="9">
    <location>
        <begin position="1784"/>
        <end position="1808"/>
    </location>
</feature>
<feature type="region of interest" description="Disordered" evidence="9">
    <location>
        <begin position="1552"/>
        <end position="1573"/>
    </location>
</feature>
<protein>
    <recommendedName>
        <fullName evidence="3">tRNA(adenine(34)) deaminase</fullName>
        <ecNumber evidence="3">3.5.4.33</ecNumber>
    </recommendedName>
</protein>
<dbReference type="GO" id="GO:0046872">
    <property type="term" value="F:metal ion binding"/>
    <property type="evidence" value="ECO:0007669"/>
    <property type="project" value="UniProtKB-KW"/>
</dbReference>
<feature type="region of interest" description="Disordered" evidence="9">
    <location>
        <begin position="2526"/>
        <end position="2647"/>
    </location>
</feature>
<keyword evidence="12" id="KW-1185">Reference proteome</keyword>
<keyword evidence="6" id="KW-0378">Hydrolase</keyword>
<feature type="compositionally biased region" description="Polar residues" evidence="9">
    <location>
        <begin position="1170"/>
        <end position="1191"/>
    </location>
</feature>
<dbReference type="eggNOG" id="KOG1018">
    <property type="taxonomic scope" value="Eukaryota"/>
</dbReference>
<comment type="catalytic activity">
    <reaction evidence="8">
        <text>adenosine(34) in tRNA + H2O + H(+) = inosine(34) in tRNA + NH4(+)</text>
        <dbReference type="Rhea" id="RHEA:43168"/>
        <dbReference type="Rhea" id="RHEA-COMP:10373"/>
        <dbReference type="Rhea" id="RHEA-COMP:10374"/>
        <dbReference type="ChEBI" id="CHEBI:15377"/>
        <dbReference type="ChEBI" id="CHEBI:15378"/>
        <dbReference type="ChEBI" id="CHEBI:28938"/>
        <dbReference type="ChEBI" id="CHEBI:74411"/>
        <dbReference type="ChEBI" id="CHEBI:82852"/>
        <dbReference type="EC" id="3.5.4.33"/>
    </reaction>
</comment>
<reference evidence="11" key="2">
    <citation type="submission" date="2015-03" db="UniProtKB">
        <authorList>
            <consortium name="EnsemblPlants"/>
        </authorList>
    </citation>
    <scope>IDENTIFICATION</scope>
</reference>
<feature type="compositionally biased region" description="Basic and acidic residues" evidence="9">
    <location>
        <begin position="494"/>
        <end position="509"/>
    </location>
</feature>
<feature type="domain" description="CMP/dCMP-type deaminase" evidence="10">
    <location>
        <begin position="2803"/>
        <end position="2926"/>
    </location>
</feature>
<dbReference type="InterPro" id="IPR028883">
    <property type="entry name" value="tRNA_aden_deaminase"/>
</dbReference>
<dbReference type="STRING" id="65489.A0A0D3GGV3"/>
<feature type="compositionally biased region" description="Low complexity" evidence="9">
    <location>
        <begin position="1111"/>
        <end position="1127"/>
    </location>
</feature>
<sequence length="3007" mass="340910">MYSSYSAVALALRAAKPSSCAHSTYHHHHHHHGDGGDCHQQELLLPLNPRAAAAPRFMLDGYLLRHSAHFLLLSARLRPPPPPPRCCHRRRRVAARCCCGGGGGSVAGHVSWRLDPPRVCRCSGHGAGRSSDLGEVYRRRLECRCGGGGGRLDLGAGCGRRRDAPRLVGRAVRQEVWEYDGGEWPHTSCSMECHTDWDDEEEDCGIAWWEAPPRFRLSRRRSEEDEGDRCRDCHRRKDAESDYYDEDEYSGRQRERRNMNERHGRFTDSNQRRRDQRDYHDDDDYLEFRRWKERRERRDSEFDDAVARRGIEDRRYSEDDRKYDRRRERKDFGYEGAVDVRRGASRYTDNNQRSDWRTEDRDYEVDVRREGKHRRNDDQRYVTRHQQRTDGTEEDVSLLESYRWHDEEYDYDDRDIAERRYYSGRTQKSARASALHEDESNRASSSRNIVDTRVARNKENSASRVRWHDNVDKRAEQTSEERNQRYSSSVVQSFDEKKHDHDDAQLISVRDSRIGTRDVRVITEDDANLASSSKNTMISKHHNTVDQKSTTRKDDSRNRSQKIMELSEVRGTNTEHDSRTQSYHQEDRRRYIENRASSLQSSVKTTSDTRTQVDQHDEVDQQVVALTDSRRRSEKLTDIKMDSTSNVSRTSLKQRNSDEVNQTDIDDRSNSVHNITHITRDKKRYVNQQVIHETDIDVQNVTHVDVSKVRASDISVSRNSQKASETRSDMANSQLEQIHASNSSMVRGPQSYLEAALHNRVYSTSATDIVNTTAEKHGQVEASTNNAAIASTSESHIQARIEDSAVNTIGSVQEQIDLTRICASDSTVVSSSHGLDTRSGQVSRTSATNLVDRTRETRDKSDQQITQASNIDRNDHVTSKFYESSQDSRQSLARLKDAERLMEHNVGLNWQQEESRRVSNDMDIATLEMQSTEDGSSMVPVDVEKRPMITGSSEQEVRSETTAGSSIPSGSSARQPVNESLLESAARLEKSSTFHVGQFVGEVRKGVSDADTTLTRKNDKSIMEGIARSSSRSRMGGPSDEMWDVQSATSQETFKTADKEEGSSVDGGTTSTSLTPKNETALVRKVHKSLWAYVADIVRLGWIQRGESLDSNSNRSVKKSSSSNSQNTEGWISGQERDNEGIQKKTESSKPKDHLTKSHTGESLKKESLPTGSQGLLISESGNVPQINTSKGDFISRTSKEDAHMTGEKAKQSKVAASPKQNTVGGFSEDSTPTLVDVAKKHFPEHEASTSSMITTKGFADNDTGEGVIAGTSSMPISTEGVGRTAGSDEWRYDPSGAMTPYRHPHTQVMMPHEDTPAILESAELPTVGSTRFEEKIVVQETPEVIRTDGKDAELKRRKFQRNKQVMKETFDEWEEAYQRDAEQRKTDELFMREALHEAQRAADLWEVPVGAVLVQNGEIIARGCNLVEDLRDSTAHAEIVCIREASNKLKTWRLAVDTTLYVTLEPCAMCAGAILQARVDTVVWGAPNKLLGADGSWVRLFPGDGQTSSLDSANTNQGAGPVHPFHPKISIRRGILSAECSEIMQQFFHLRRRKKQKPESPPHAHPQGRNHPVKFFSKMHHMLVGRAVRQEVWEYDGGEWPHTSCSMECHTDWDDEEEDCGIAWWEAPPRFRLSRRRSEEDEGDRCRDCHRRKDAESDYYDEDEYSGRQRERRNMNERHGRFTDSNQRRRDQRDYHDDDDYLEFRRWKERRERRDSEFDDAVARRGIEDRRYSEDDRKYDRRRERKDFGYEGAVDVRRGASRYTDNNQRSDWRTEDRDYEVDVRREGKHRRNDDQRYVTRHQQRTDGTEEDVSLLESYRWHDEEYDYDDRDIAERRYYSGRTQKSARASALHEDESNRASSSRNIVDTRVARNKENSASRVRWHDNVDKRAEQTSEERNQRYSSSVVQSFDEKKHDHDDAQLISVRDSRIGTRDVRVITEDDANLASSSKNTMISKHHNTVDQKSTTRKDDSRNRSQKIMELSEVRGTNTEHDSRTQSYHQEDRRRYIENRASSLQSSVKTTSDTRTQVDQHDEVDQQVVALTDSRRRSEKLTDIKMDSTSNVSRTSLKQRNSDEVNQTDIDDRSNSVHNITHITRDKKRYVNQQVIHETDIDVQNVTHVDVSKVRASDISVSRNSQKASETRSDMANSQLEQIHASNSSMVRGPQSYLEAALHNRVYSTSATDIVNTTAEKHGQVEASTNNAAIASTSESHIQARIEDSAVNTIGSVQEQIDLTRICASDSTVVSSSHGLDTRSGQVSRTSATNLVDRTRETRDKSDQQITQASNIDRNDHVTSKFYESSQDSRQSLARLKDAERLMEHNVGLNWQQEESRRVSNDMDIATLEMQSTEDGSSMVPVDVEKRPMITGSSEQEVRSETTAGSSIPSGSSARQPVNESLLESAARLEKSSTFHVGQFVGEVRKGVSDADTTLTRKNDKSIMEGIARSSSRSRMGGPSDEMWDVQSATSQETFKTADKEEGSSVDGGTTSTSLTPKNETALVRKVHKSLWAYVADIVRLGWIQRGESLDSNSNRSVKKSSSSNSQNTEGWISGQERDNEGIQKKTESSKPKDHLTKSHTGESLKKESLPTGSQGLLISESGNVPQINTSKGDFISRTSKEDAHMTGEKAKQSKVAASPKQNTVGGFSEDSTPTLVDVAKKHFPEHEASTSSMITTKGFADNDTGEGVIAGTSSMPISTEGVGRTAGSDEWRYDPSGAMTPYRHPHTQVMMPHEDTPAILESAELPTVGSTRFEEKIVVQETPEVIRTDGKDAELKRRKFQRNKQVMKETFDEWEEAYQRDAEQRKTDELFMREALHEAQRAADLWEVPVGAVLVQNGEIIARGCNLVEDLRDSTAHAEIVCIREASNKLKTWRLAVDTTLYVTLEPCAMCAGAILQARVDTVVWGAPNKLLGADGSWVRLFPGDGQTSSLDSANTNQGAGPVHPFHPKISIRRGILSAECSEIMQQFFHLRRRKKQKPESPPHAHPQGRNHPVKFFSKMHHMFGTIFCL</sequence>
<proteinExistence type="inferred from homology"/>
<feature type="compositionally biased region" description="Basic and acidic residues" evidence="9">
    <location>
        <begin position="2428"/>
        <end position="2439"/>
    </location>
</feature>
<feature type="compositionally biased region" description="Polar residues" evidence="9">
    <location>
        <begin position="950"/>
        <end position="978"/>
    </location>
</feature>
<dbReference type="GO" id="GO:0009507">
    <property type="term" value="C:chloroplast"/>
    <property type="evidence" value="ECO:0007669"/>
    <property type="project" value="TreeGrafter"/>
</dbReference>
<feature type="region of interest" description="Disordered" evidence="9">
    <location>
        <begin position="2364"/>
        <end position="2395"/>
    </location>
</feature>
<feature type="compositionally biased region" description="Polar residues" evidence="9">
    <location>
        <begin position="642"/>
        <end position="663"/>
    </location>
</feature>
<evidence type="ECO:0000256" key="7">
    <source>
        <dbReference type="ARBA" id="ARBA00022833"/>
    </source>
</evidence>
<feature type="compositionally biased region" description="Low complexity" evidence="9">
    <location>
        <begin position="2481"/>
        <end position="2492"/>
    </location>
</feature>
<feature type="compositionally biased region" description="Basic and acidic residues" evidence="9">
    <location>
        <begin position="1960"/>
        <end position="1975"/>
    </location>
</feature>
<feature type="compositionally biased region" description="Basic and acidic residues" evidence="9">
    <location>
        <begin position="543"/>
        <end position="558"/>
    </location>
</feature>
<feature type="region of interest" description="Disordered" evidence="9">
    <location>
        <begin position="1109"/>
        <end position="1230"/>
    </location>
</feature>
<dbReference type="EC" id="3.5.4.33" evidence="3"/>
<feature type="region of interest" description="Disordered" evidence="9">
    <location>
        <begin position="947"/>
        <end position="978"/>
    </location>
</feature>
<feature type="compositionally biased region" description="Low complexity" evidence="9">
    <location>
        <begin position="1064"/>
        <end position="1075"/>
    </location>
</feature>
<feature type="compositionally biased region" description="Basic and acidic residues" evidence="9">
    <location>
        <begin position="367"/>
        <end position="391"/>
    </location>
</feature>
<dbReference type="EnsemblPlants" id="OBART06G15510.1">
    <property type="protein sequence ID" value="OBART06G15510.1"/>
    <property type="gene ID" value="OBART06G15510"/>
</dbReference>
<feature type="compositionally biased region" description="Polar residues" evidence="9">
    <location>
        <begin position="1219"/>
        <end position="1230"/>
    </location>
</feature>
<feature type="region of interest" description="Disordered" evidence="9">
    <location>
        <begin position="2270"/>
        <end position="2293"/>
    </location>
</feature>
<feature type="region of interest" description="Disordered" evidence="9">
    <location>
        <begin position="424"/>
        <end position="509"/>
    </location>
</feature>
<dbReference type="Pfam" id="PF00383">
    <property type="entry name" value="dCMP_cyt_deam_1"/>
    <property type="match status" value="2"/>
</dbReference>
<evidence type="ECO:0000313" key="12">
    <source>
        <dbReference type="Proteomes" id="UP000026960"/>
    </source>
</evidence>
<feature type="compositionally biased region" description="Basic and acidic residues" evidence="9">
    <location>
        <begin position="2552"/>
        <end position="2585"/>
    </location>
</feature>
<feature type="compositionally biased region" description="Basic and acidic residues" evidence="9">
    <location>
        <begin position="1198"/>
        <end position="1211"/>
    </location>
</feature>
<feature type="region of interest" description="Disordered" evidence="9">
    <location>
        <begin position="853"/>
        <end position="876"/>
    </location>
</feature>
<feature type="compositionally biased region" description="Polar residues" evidence="9">
    <location>
        <begin position="2636"/>
        <end position="2647"/>
    </location>
</feature>
<evidence type="ECO:0000256" key="8">
    <source>
        <dbReference type="ARBA" id="ARBA00048045"/>
    </source>
</evidence>
<dbReference type="Gene3D" id="3.40.140.10">
    <property type="entry name" value="Cytidine Deaminase, domain 2"/>
    <property type="match status" value="2"/>
</dbReference>
<evidence type="ECO:0000256" key="1">
    <source>
        <dbReference type="ARBA" id="ARBA00001947"/>
    </source>
</evidence>
<dbReference type="PaxDb" id="65489-OBART06G15510.1"/>
<dbReference type="PROSITE" id="PS51747">
    <property type="entry name" value="CYT_DCMP_DEAMINASES_2"/>
    <property type="match status" value="2"/>
</dbReference>
<feature type="compositionally biased region" description="Polar residues" evidence="9">
    <location>
        <begin position="595"/>
        <end position="610"/>
    </location>
</feature>
<feature type="region of interest" description="Disordered" evidence="9">
    <location>
        <begin position="1050"/>
        <end position="1075"/>
    </location>
</feature>
<feature type="region of interest" description="Disordered" evidence="9">
    <location>
        <begin position="634"/>
        <end position="666"/>
    </location>
</feature>
<feature type="region of interest" description="Disordered" evidence="9">
    <location>
        <begin position="2428"/>
        <end position="2492"/>
    </location>
</feature>
<keyword evidence="7" id="KW-0862">Zinc</keyword>
<feature type="compositionally biased region" description="Basic and acidic residues" evidence="9">
    <location>
        <begin position="853"/>
        <end position="862"/>
    </location>
</feature>
<comment type="subunit">
    <text evidence="2">Homodimer.</text>
</comment>
<feature type="compositionally biased region" description="Basic and acidic residues" evidence="9">
    <location>
        <begin position="1870"/>
        <end position="1901"/>
    </location>
</feature>
<dbReference type="HOGENOM" id="CLU_226079_0_0_1"/>
<dbReference type="PANTHER" id="PTHR11079">
    <property type="entry name" value="CYTOSINE DEAMINASE FAMILY MEMBER"/>
    <property type="match status" value="1"/>
</dbReference>
<evidence type="ECO:0000256" key="3">
    <source>
        <dbReference type="ARBA" id="ARBA00012740"/>
    </source>
</evidence>
<feature type="compositionally biased region" description="Polar residues" evidence="9">
    <location>
        <begin position="2587"/>
        <end position="2608"/>
    </location>
</feature>
<dbReference type="GO" id="GO:0002100">
    <property type="term" value="P:tRNA wobble adenosine to inosine editing"/>
    <property type="evidence" value="ECO:0007669"/>
    <property type="project" value="InterPro"/>
</dbReference>
<feature type="compositionally biased region" description="Basic and acidic residues" evidence="9">
    <location>
        <begin position="565"/>
        <end position="593"/>
    </location>
</feature>
<evidence type="ECO:0000256" key="2">
    <source>
        <dbReference type="ARBA" id="ARBA00011738"/>
    </source>
</evidence>
<feature type="compositionally biased region" description="Basic and acidic residues" evidence="9">
    <location>
        <begin position="2270"/>
        <end position="2279"/>
    </location>
</feature>
<feature type="compositionally biased region" description="Basic and acidic residues" evidence="9">
    <location>
        <begin position="249"/>
        <end position="277"/>
    </location>
</feature>
<keyword evidence="5" id="KW-0479">Metal-binding</keyword>
<feature type="region of interest" description="Disordered" evidence="9">
    <location>
        <begin position="244"/>
        <end position="277"/>
    </location>
</feature>
<feature type="compositionally biased region" description="Polar residues" evidence="9">
    <location>
        <begin position="2059"/>
        <end position="2080"/>
    </location>
</feature>
<feature type="compositionally biased region" description="Basic and acidic residues" evidence="9">
    <location>
        <begin position="453"/>
        <end position="484"/>
    </location>
</feature>
<feature type="compositionally biased region" description="Low complexity" evidence="9">
    <location>
        <begin position="2528"/>
        <end position="2544"/>
    </location>
</feature>
<feature type="compositionally biased region" description="Polar residues" evidence="9">
    <location>
        <begin position="2367"/>
        <end position="2395"/>
    </location>
</feature>
<name>A0A0D3GGV3_9ORYZ</name>
<feature type="region of interest" description="Disordered" evidence="9">
    <location>
        <begin position="1270"/>
        <end position="1290"/>
    </location>
</feature>
<dbReference type="PANTHER" id="PTHR11079:SF179">
    <property type="entry name" value="TRNA(ADENINE(34)) DEAMINASE, CHLOROPLASTIC"/>
    <property type="match status" value="1"/>
</dbReference>
<evidence type="ECO:0000256" key="4">
    <source>
        <dbReference type="ARBA" id="ARBA00022694"/>
    </source>
</evidence>
<feature type="region of interest" description="Disordered" evidence="9">
    <location>
        <begin position="1949"/>
        <end position="2037"/>
    </location>
</feature>
<feature type="domain" description="CMP/dCMP-type deaminase" evidence="10">
    <location>
        <begin position="1386"/>
        <end position="1509"/>
    </location>
</feature>
<feature type="compositionally biased region" description="Basic and acidic residues" evidence="9">
    <location>
        <begin position="1982"/>
        <end position="2010"/>
    </location>
</feature>